<keyword evidence="4 8" id="KW-0031">Aminopeptidase</keyword>
<dbReference type="GO" id="GO:0004239">
    <property type="term" value="F:initiator methionyl aminopeptidase activity"/>
    <property type="evidence" value="ECO:0007669"/>
    <property type="project" value="UniProtKB-UniRule"/>
</dbReference>
<evidence type="ECO:0000256" key="4">
    <source>
        <dbReference type="ARBA" id="ARBA00022438"/>
    </source>
</evidence>
<dbReference type="Gene3D" id="3.90.230.10">
    <property type="entry name" value="Creatinase/methionine aminopeptidase superfamily"/>
    <property type="match status" value="1"/>
</dbReference>
<dbReference type="InterPro" id="IPR036390">
    <property type="entry name" value="WH_DNA-bd_sf"/>
</dbReference>
<dbReference type="CDD" id="cd01088">
    <property type="entry name" value="MetAP2"/>
    <property type="match status" value="1"/>
</dbReference>
<accession>A0A2H4U889</accession>
<comment type="catalytic activity">
    <reaction evidence="1 8 9">
        <text>Release of N-terminal amino acids, preferentially methionine, from peptides and arylamides.</text>
        <dbReference type="EC" id="3.4.11.18"/>
    </reaction>
</comment>
<evidence type="ECO:0000256" key="2">
    <source>
        <dbReference type="ARBA" id="ARBA00001936"/>
    </source>
</evidence>
<feature type="binding site" evidence="8">
    <location>
        <position position="61"/>
    </location>
    <ligand>
        <name>substrate</name>
    </ligand>
</feature>
<dbReference type="SUPFAM" id="SSF46785">
    <property type="entry name" value="Winged helix' DNA-binding domain"/>
    <property type="match status" value="1"/>
</dbReference>
<dbReference type="Proteomes" id="UP000232133">
    <property type="component" value="Chromosome"/>
</dbReference>
<evidence type="ECO:0000313" key="11">
    <source>
        <dbReference type="EMBL" id="ATZ60318.1"/>
    </source>
</evidence>
<dbReference type="AlphaFoldDB" id="A0A2H4U889"/>
<dbReference type="EC" id="3.4.11.18" evidence="8 9"/>
<comment type="cofactor">
    <cofactor evidence="8">
        <name>Co(2+)</name>
        <dbReference type="ChEBI" id="CHEBI:48828"/>
    </cofactor>
    <cofactor evidence="8">
        <name>Zn(2+)</name>
        <dbReference type="ChEBI" id="CHEBI:29105"/>
    </cofactor>
    <cofactor evidence="8">
        <name>Mn(2+)</name>
        <dbReference type="ChEBI" id="CHEBI:29035"/>
    </cofactor>
    <cofactor evidence="8">
        <name>Fe(2+)</name>
        <dbReference type="ChEBI" id="CHEBI:29033"/>
    </cofactor>
    <text evidence="8">Binds 2 divalent metal cations per subunit. Has a high-affinity and a low affinity metal-binding site. The true nature of the physiological cofactor is under debate. The enzyme is active with cobalt, zinc, manganese or divalent iron ions. Most likely, methionine aminopeptidases function as mononuclear Fe(2+)-metalloproteases under physiological conditions, and the catalytically relevant metal-binding site has been assigned to the histidine-containing high-affinity site.</text>
</comment>
<evidence type="ECO:0000256" key="5">
    <source>
        <dbReference type="ARBA" id="ARBA00022670"/>
    </source>
</evidence>
<feature type="domain" description="Peptidase M24" evidence="10">
    <location>
        <begin position="6"/>
        <end position="206"/>
    </location>
</feature>
<evidence type="ECO:0000256" key="1">
    <source>
        <dbReference type="ARBA" id="ARBA00000294"/>
    </source>
</evidence>
<sequence length="306" mass="33609">MIDSYLKAGKILSQIRKEASKMIKEGTLVLDLVEFVENETIKQGAGISFPCNVSINEVAAHYTSPLNDETMIYAGDLVKLDLGTEIDGYIADSAITVMAPGKNLDERFTQDEINLRQDIIEASAAGLDAAISTVRAGVTVGEIGAAVEEAINEYKLNPIANLTGHSLEQYNLHAGISVPNIDNHDETVLEEGQAVAIEPFATDGLGFVNDAPGTYIYSFLANKPFRLKHTKNVLTNIKHNYPHLPFSGRWLTKEFKENRLNMSLKQLSEAMAIYPYHPLKEKTGCLVSQKEHTVIVEKEGCTVTTL</sequence>
<dbReference type="PANTHER" id="PTHR45777">
    <property type="entry name" value="METHIONINE AMINOPEPTIDASE 2"/>
    <property type="match status" value="1"/>
</dbReference>
<feature type="binding site" evidence="8">
    <location>
        <position position="291"/>
    </location>
    <ligand>
        <name>a divalent metal cation</name>
        <dbReference type="ChEBI" id="CHEBI:60240"/>
        <label>1</label>
    </ligand>
</feature>
<organism evidence="11 12">
    <name type="scientific">Methanobrevibacter smithii</name>
    <dbReference type="NCBI Taxonomy" id="2173"/>
    <lineage>
        <taxon>Archaea</taxon>
        <taxon>Methanobacteriati</taxon>
        <taxon>Methanobacteriota</taxon>
        <taxon>Methanomada group</taxon>
        <taxon>Methanobacteria</taxon>
        <taxon>Methanobacteriales</taxon>
        <taxon>Methanobacteriaceae</taxon>
        <taxon>Methanobrevibacter</taxon>
    </lineage>
</organism>
<feature type="binding site" evidence="8">
    <location>
        <position position="81"/>
    </location>
    <ligand>
        <name>a divalent metal cation</name>
        <dbReference type="ChEBI" id="CHEBI:60240"/>
        <label>1</label>
    </ligand>
</feature>
<feature type="binding site" evidence="8">
    <location>
        <position position="198"/>
    </location>
    <ligand>
        <name>a divalent metal cation</name>
        <dbReference type="ChEBI" id="CHEBI:60240"/>
        <label>2</label>
        <note>catalytic</note>
    </ligand>
</feature>
<protein>
    <recommendedName>
        <fullName evidence="8 9">Methionine aminopeptidase</fullName>
        <shortName evidence="8">MAP</shortName>
        <shortName evidence="8">MetAP</shortName>
        <ecNumber evidence="8 9">3.4.11.18</ecNumber>
    </recommendedName>
    <alternativeName>
        <fullName evidence="8">Peptidase M</fullName>
    </alternativeName>
</protein>
<proteinExistence type="inferred from homology"/>
<dbReference type="RefSeq" id="WP_100815730.1">
    <property type="nucleotide sequence ID" value="NZ_CP017803.1"/>
</dbReference>
<dbReference type="Gene3D" id="1.10.10.10">
    <property type="entry name" value="Winged helix-like DNA-binding domain superfamily/Winged helix DNA-binding domain"/>
    <property type="match status" value="1"/>
</dbReference>
<dbReference type="InterPro" id="IPR000994">
    <property type="entry name" value="Pept_M24"/>
</dbReference>
<dbReference type="InterPro" id="IPR002468">
    <property type="entry name" value="Pept_M24A_MAP2"/>
</dbReference>
<comment type="cofactor">
    <cofactor evidence="2">
        <name>Mn(2+)</name>
        <dbReference type="ChEBI" id="CHEBI:29035"/>
    </cofactor>
</comment>
<comment type="cofactor">
    <cofactor evidence="3">
        <name>Fe(2+)</name>
        <dbReference type="ChEBI" id="CHEBI:29033"/>
    </cofactor>
</comment>
<dbReference type="InterPro" id="IPR001714">
    <property type="entry name" value="Pept_M24_MAP"/>
</dbReference>
<dbReference type="HAMAP" id="MF_01975">
    <property type="entry name" value="MetAP_2_arc"/>
    <property type="match status" value="1"/>
</dbReference>
<dbReference type="InterPro" id="IPR028595">
    <property type="entry name" value="MetAP_archaeal"/>
</dbReference>
<evidence type="ECO:0000256" key="7">
    <source>
        <dbReference type="ARBA" id="ARBA00022801"/>
    </source>
</evidence>
<reference evidence="11 12" key="1">
    <citation type="submission" date="2016-10" db="EMBL/GenBank/DDBJ databases">
        <authorList>
            <person name="Varghese N."/>
        </authorList>
    </citation>
    <scope>NUCLEOTIDE SEQUENCE [LARGE SCALE GENOMIC DNA]</scope>
    <source>
        <strain evidence="11 12">KB11</strain>
    </source>
</reference>
<feature type="binding site" evidence="8">
    <location>
        <position position="92"/>
    </location>
    <ligand>
        <name>a divalent metal cation</name>
        <dbReference type="ChEBI" id="CHEBI:60240"/>
        <label>1</label>
    </ligand>
</feature>
<evidence type="ECO:0000256" key="9">
    <source>
        <dbReference type="RuleBase" id="RU003653"/>
    </source>
</evidence>
<evidence type="ECO:0000313" key="12">
    <source>
        <dbReference type="Proteomes" id="UP000232133"/>
    </source>
</evidence>
<feature type="binding site" evidence="8">
    <location>
        <position position="173"/>
    </location>
    <ligand>
        <name>substrate</name>
    </ligand>
</feature>
<comment type="function">
    <text evidence="8 9">Removes the N-terminal methionine from nascent proteins. The N-terminal methionine is often cleaved when the second residue in the primary sequence is small and uncharged (Met-Ala-, Cys, Gly, Pro, Ser, Thr, or Val).</text>
</comment>
<dbReference type="NCBIfam" id="TIGR00501">
    <property type="entry name" value="met_pdase_II"/>
    <property type="match status" value="1"/>
</dbReference>
<feature type="binding site" evidence="8">
    <location>
        <position position="92"/>
    </location>
    <ligand>
        <name>a divalent metal cation</name>
        <dbReference type="ChEBI" id="CHEBI:60240"/>
        <label>2</label>
        <note>catalytic</note>
    </ligand>
</feature>
<dbReference type="GeneID" id="35119264"/>
<comment type="similarity">
    <text evidence="8">Belongs to the peptidase M24A family. Methionine aminopeptidase archaeal type 2 subfamily.</text>
</comment>
<dbReference type="InterPro" id="IPR036005">
    <property type="entry name" value="Creatinase/aminopeptidase-like"/>
</dbReference>
<dbReference type="InterPro" id="IPR050247">
    <property type="entry name" value="Met_Aminopeptidase_Type2"/>
</dbReference>
<keyword evidence="5 8" id="KW-0645">Protease</keyword>
<dbReference type="SUPFAM" id="SSF55920">
    <property type="entry name" value="Creatinase/aminopeptidase"/>
    <property type="match status" value="1"/>
</dbReference>
<dbReference type="Pfam" id="PF00557">
    <property type="entry name" value="Peptidase_M24"/>
    <property type="match status" value="1"/>
</dbReference>
<evidence type="ECO:0000256" key="3">
    <source>
        <dbReference type="ARBA" id="ARBA00001954"/>
    </source>
</evidence>
<dbReference type="GO" id="GO:0070006">
    <property type="term" value="F:metalloaminopeptidase activity"/>
    <property type="evidence" value="ECO:0007669"/>
    <property type="project" value="UniProtKB-UniRule"/>
</dbReference>
<gene>
    <name evidence="8" type="primary">map</name>
    <name evidence="11" type="ORF">BK798_07755</name>
</gene>
<name>A0A2H4U889_METSM</name>
<evidence type="ECO:0000256" key="6">
    <source>
        <dbReference type="ARBA" id="ARBA00022723"/>
    </source>
</evidence>
<dbReference type="InterPro" id="IPR036388">
    <property type="entry name" value="WH-like_DNA-bd_sf"/>
</dbReference>
<dbReference type="GO" id="GO:0046872">
    <property type="term" value="F:metal ion binding"/>
    <property type="evidence" value="ECO:0007669"/>
    <property type="project" value="UniProtKB-UniRule"/>
</dbReference>
<feature type="binding site" evidence="8">
    <location>
        <position position="165"/>
    </location>
    <ligand>
        <name>a divalent metal cation</name>
        <dbReference type="ChEBI" id="CHEBI:60240"/>
        <label>2</label>
        <note>catalytic</note>
    </ligand>
</feature>
<dbReference type="PRINTS" id="PR00599">
    <property type="entry name" value="MAPEPTIDASE"/>
</dbReference>
<dbReference type="PANTHER" id="PTHR45777:SF2">
    <property type="entry name" value="METHIONINE AMINOPEPTIDASE 2"/>
    <property type="match status" value="1"/>
</dbReference>
<dbReference type="GO" id="GO:0006508">
    <property type="term" value="P:proteolysis"/>
    <property type="evidence" value="ECO:0007669"/>
    <property type="project" value="UniProtKB-KW"/>
</dbReference>
<feature type="binding site" evidence="8">
    <location>
        <position position="291"/>
    </location>
    <ligand>
        <name>a divalent metal cation</name>
        <dbReference type="ChEBI" id="CHEBI:60240"/>
        <label>2</label>
        <note>catalytic</note>
    </ligand>
</feature>
<comment type="subunit">
    <text evidence="8">Monomer.</text>
</comment>
<keyword evidence="6 8" id="KW-0479">Metal-binding</keyword>
<evidence type="ECO:0000256" key="8">
    <source>
        <dbReference type="HAMAP-Rule" id="MF_01975"/>
    </source>
</evidence>
<dbReference type="GO" id="GO:0005737">
    <property type="term" value="C:cytoplasm"/>
    <property type="evidence" value="ECO:0007669"/>
    <property type="project" value="TreeGrafter"/>
</dbReference>
<keyword evidence="7 8" id="KW-0378">Hydrolase</keyword>
<dbReference type="EMBL" id="CP017803">
    <property type="protein sequence ID" value="ATZ60318.1"/>
    <property type="molecule type" value="Genomic_DNA"/>
</dbReference>
<evidence type="ECO:0000259" key="10">
    <source>
        <dbReference type="Pfam" id="PF00557"/>
    </source>
</evidence>